<dbReference type="GO" id="GO:0005509">
    <property type="term" value="F:calcium ion binding"/>
    <property type="evidence" value="ECO:0007669"/>
    <property type="project" value="InterPro"/>
</dbReference>
<feature type="region of interest" description="Disordered" evidence="1">
    <location>
        <begin position="72"/>
        <end position="95"/>
    </location>
</feature>
<protein>
    <recommendedName>
        <fullName evidence="3">EF-hand domain-containing protein</fullName>
    </recommendedName>
</protein>
<dbReference type="AlphaFoldDB" id="A0A7K3NTJ5"/>
<dbReference type="Pfam" id="PF13202">
    <property type="entry name" value="EF-hand_5"/>
    <property type="match status" value="2"/>
</dbReference>
<dbReference type="Gene3D" id="1.10.238.10">
    <property type="entry name" value="EF-hand"/>
    <property type="match status" value="1"/>
</dbReference>
<gene>
    <name evidence="4" type="ORF">G3N56_17785</name>
</gene>
<feature type="chain" id="PRO_5029852441" description="EF-hand domain-containing protein" evidence="2">
    <location>
        <begin position="18"/>
        <end position="95"/>
    </location>
</feature>
<evidence type="ECO:0000313" key="4">
    <source>
        <dbReference type="EMBL" id="NDY58589.1"/>
    </source>
</evidence>
<dbReference type="RefSeq" id="WP_163303661.1">
    <property type="nucleotide sequence ID" value="NZ_JAAGRQ010000117.1"/>
</dbReference>
<organism evidence="4 5">
    <name type="scientific">Desulfolutivibrio sulfodismutans</name>
    <dbReference type="NCBI Taxonomy" id="63561"/>
    <lineage>
        <taxon>Bacteria</taxon>
        <taxon>Pseudomonadati</taxon>
        <taxon>Thermodesulfobacteriota</taxon>
        <taxon>Desulfovibrionia</taxon>
        <taxon>Desulfovibrionales</taxon>
        <taxon>Desulfovibrionaceae</taxon>
        <taxon>Desulfolutivibrio</taxon>
    </lineage>
</organism>
<dbReference type="SUPFAM" id="SSF47473">
    <property type="entry name" value="EF-hand"/>
    <property type="match status" value="1"/>
</dbReference>
<comment type="caution">
    <text evidence="4">The sequence shown here is derived from an EMBL/GenBank/DDBJ whole genome shotgun (WGS) entry which is preliminary data.</text>
</comment>
<name>A0A7K3NTJ5_9BACT</name>
<dbReference type="EMBL" id="JAAGRQ010000117">
    <property type="protein sequence ID" value="NDY58589.1"/>
    <property type="molecule type" value="Genomic_DNA"/>
</dbReference>
<evidence type="ECO:0000259" key="3">
    <source>
        <dbReference type="PROSITE" id="PS50222"/>
    </source>
</evidence>
<evidence type="ECO:0000256" key="1">
    <source>
        <dbReference type="SAM" id="MobiDB-lite"/>
    </source>
</evidence>
<dbReference type="PROSITE" id="PS51257">
    <property type="entry name" value="PROKAR_LIPOPROTEIN"/>
    <property type="match status" value="1"/>
</dbReference>
<keyword evidence="2" id="KW-0732">Signal</keyword>
<proteinExistence type="predicted"/>
<dbReference type="Proteomes" id="UP000469724">
    <property type="component" value="Unassembled WGS sequence"/>
</dbReference>
<sequence length="95" mass="10190">MKLHTKMLFLSAALVVATGLGCAGKGGLSKGASALDADKDGKISRSEFLARYQAKDKAQTLFNRLDASGDGFLDRDETGSYPDDFWTKTETNAEP</sequence>
<accession>A0A7K3NTJ5</accession>
<dbReference type="PROSITE" id="PS50222">
    <property type="entry name" value="EF_HAND_2"/>
    <property type="match status" value="1"/>
</dbReference>
<feature type="signal peptide" evidence="2">
    <location>
        <begin position="1"/>
        <end position="17"/>
    </location>
</feature>
<evidence type="ECO:0000313" key="5">
    <source>
        <dbReference type="Proteomes" id="UP000469724"/>
    </source>
</evidence>
<feature type="domain" description="EF-hand" evidence="3">
    <location>
        <begin position="53"/>
        <end position="88"/>
    </location>
</feature>
<evidence type="ECO:0000256" key="2">
    <source>
        <dbReference type="SAM" id="SignalP"/>
    </source>
</evidence>
<keyword evidence="5" id="KW-1185">Reference proteome</keyword>
<reference evidence="4 5" key="1">
    <citation type="submission" date="2020-02" db="EMBL/GenBank/DDBJ databases">
        <title>Comparative genomics of sulfur disproportionating microorganisms.</title>
        <authorList>
            <person name="Ward L.M."/>
            <person name="Bertran E."/>
            <person name="Johnston D.T."/>
        </authorList>
    </citation>
    <scope>NUCLEOTIDE SEQUENCE [LARGE SCALE GENOMIC DNA]</scope>
    <source>
        <strain evidence="4 5">DSM 3696</strain>
    </source>
</reference>
<dbReference type="InterPro" id="IPR002048">
    <property type="entry name" value="EF_hand_dom"/>
</dbReference>
<dbReference type="InterPro" id="IPR011992">
    <property type="entry name" value="EF-hand-dom_pair"/>
</dbReference>